<dbReference type="SMART" id="SM00317">
    <property type="entry name" value="SET"/>
    <property type="match status" value="1"/>
</dbReference>
<accession>A0ABY7T6J4</accession>
<evidence type="ECO:0000259" key="1">
    <source>
        <dbReference type="PROSITE" id="PS50280"/>
    </source>
</evidence>
<evidence type="ECO:0000313" key="2">
    <source>
        <dbReference type="EMBL" id="WCT11884.1"/>
    </source>
</evidence>
<dbReference type="PROSITE" id="PS50280">
    <property type="entry name" value="SET"/>
    <property type="match status" value="1"/>
</dbReference>
<name>A0ABY7T6J4_9SPHI</name>
<dbReference type="Pfam" id="PF00856">
    <property type="entry name" value="SET"/>
    <property type="match status" value="1"/>
</dbReference>
<dbReference type="InterPro" id="IPR001214">
    <property type="entry name" value="SET_dom"/>
</dbReference>
<organism evidence="2 3">
    <name type="scientific">Mucilaginibacter jinjuensis</name>
    <dbReference type="NCBI Taxonomy" id="1176721"/>
    <lineage>
        <taxon>Bacteria</taxon>
        <taxon>Pseudomonadati</taxon>
        <taxon>Bacteroidota</taxon>
        <taxon>Sphingobacteriia</taxon>
        <taxon>Sphingobacteriales</taxon>
        <taxon>Sphingobacteriaceae</taxon>
        <taxon>Mucilaginibacter</taxon>
    </lineage>
</organism>
<dbReference type="Proteomes" id="UP001216139">
    <property type="component" value="Chromosome"/>
</dbReference>
<reference evidence="2 3" key="1">
    <citation type="submission" date="2023-02" db="EMBL/GenBank/DDBJ databases">
        <title>Genome sequence of Mucilaginibacter jinjuensis strain KACC 16571.</title>
        <authorList>
            <person name="Kim S."/>
            <person name="Heo J."/>
            <person name="Kwon S.-W."/>
        </authorList>
    </citation>
    <scope>NUCLEOTIDE SEQUENCE [LARGE SCALE GENOMIC DNA]</scope>
    <source>
        <strain evidence="2 3">KACC 16571</strain>
    </source>
</reference>
<dbReference type="Gene3D" id="2.170.270.10">
    <property type="entry name" value="SET domain"/>
    <property type="match status" value="1"/>
</dbReference>
<dbReference type="RefSeq" id="WP_273630080.1">
    <property type="nucleotide sequence ID" value="NZ_CP117167.1"/>
</dbReference>
<feature type="domain" description="SET" evidence="1">
    <location>
        <begin position="67"/>
        <end position="182"/>
    </location>
</feature>
<dbReference type="EMBL" id="CP117167">
    <property type="protein sequence ID" value="WCT11884.1"/>
    <property type="molecule type" value="Genomic_DNA"/>
</dbReference>
<dbReference type="SUPFAM" id="SSF82199">
    <property type="entry name" value="SET domain"/>
    <property type="match status" value="1"/>
</dbReference>
<gene>
    <name evidence="2" type="ORF">PQO05_24430</name>
</gene>
<dbReference type="InterPro" id="IPR046341">
    <property type="entry name" value="SET_dom_sf"/>
</dbReference>
<keyword evidence="3" id="KW-1185">Reference proteome</keyword>
<sequence length="212" mass="24096">MNDALKKQLQLLLEQHPELNNGNISFADGQITLNAAEETSLAVEKADHSDTVNKPGYLVDIIAGHTAKVEVRKSPVHGYGVFAKELIEAGELIEECRLLKLGYRANYNHDPVLKDYVWAGRDDGEQTKLHGLNQYLALGLGVIYNHSDQPNTIQNLDFDTEVMTIKARQPIQKGEEIFVTYGKKYFMIRNFWKNVHKNNELENFITKQQKAD</sequence>
<proteinExistence type="predicted"/>
<protein>
    <submittedName>
        <fullName evidence="2">SET domain-containing protein-lysine N-methyltransferase</fullName>
    </submittedName>
</protein>
<evidence type="ECO:0000313" key="3">
    <source>
        <dbReference type="Proteomes" id="UP001216139"/>
    </source>
</evidence>